<sequence length="261" mass="28003">MNNKILYIVSLFLYSLIFAQSGKVGIGTNNPQQVLHIDAAKNTVAGANISDDVVVTSQGYMGIGTVTPSKRLEINNTTPGAVKIVDGTQKQNAFLMSNANGVGSWYQQSSIKPTVLGVWNSSLFISSDNTGGTKNLSVSIDLTPGVWVVNFGATFKMGNNVSPYWLHLYLSDSTGSRTKTTFDFLGSGGNNTGYAGLMTSSKTLNIGNANLISGSSVIRVNQNTKLWVLAENIYSTTPAINWNFSGGNWENYFYAIPLEGN</sequence>
<name>A0A1N7KLB6_9FLAO</name>
<proteinExistence type="predicted"/>
<evidence type="ECO:0000313" key="2">
    <source>
        <dbReference type="Proteomes" id="UP000186373"/>
    </source>
</evidence>
<reference evidence="2" key="1">
    <citation type="submission" date="2017-01" db="EMBL/GenBank/DDBJ databases">
        <authorList>
            <person name="Varghese N."/>
            <person name="Submissions S."/>
        </authorList>
    </citation>
    <scope>NUCLEOTIDE SEQUENCE [LARGE SCALE GENOMIC DNA]</scope>
    <source>
        <strain evidence="2">DSM 17126</strain>
    </source>
</reference>
<accession>A0A1N7KLB6</accession>
<dbReference type="OrthoDB" id="1252924at2"/>
<dbReference type="AlphaFoldDB" id="A0A1N7KLB6"/>
<gene>
    <name evidence="1" type="ORF">SAMN05421639_11214</name>
</gene>
<evidence type="ECO:0000313" key="1">
    <source>
        <dbReference type="EMBL" id="SIS62230.1"/>
    </source>
</evidence>
<protein>
    <submittedName>
        <fullName evidence="1">Uncharacterized protein</fullName>
    </submittedName>
</protein>
<organism evidence="1 2">
    <name type="scientific">Chryseobacterium shigense</name>
    <dbReference type="NCBI Taxonomy" id="297244"/>
    <lineage>
        <taxon>Bacteria</taxon>
        <taxon>Pseudomonadati</taxon>
        <taxon>Bacteroidota</taxon>
        <taxon>Flavobacteriia</taxon>
        <taxon>Flavobacteriales</taxon>
        <taxon>Weeksellaceae</taxon>
        <taxon>Chryseobacterium group</taxon>
        <taxon>Chryseobacterium</taxon>
    </lineage>
</organism>
<dbReference type="EMBL" id="FTNY01000012">
    <property type="protein sequence ID" value="SIS62230.1"/>
    <property type="molecule type" value="Genomic_DNA"/>
</dbReference>
<dbReference type="Proteomes" id="UP000186373">
    <property type="component" value="Unassembled WGS sequence"/>
</dbReference>
<dbReference type="RefSeq" id="WP_123912046.1">
    <property type="nucleotide sequence ID" value="NZ_FTNY01000012.1"/>
</dbReference>
<keyword evidence="2" id="KW-1185">Reference proteome</keyword>